<dbReference type="InterPro" id="IPR015424">
    <property type="entry name" value="PyrdxlP-dep_Trfase"/>
</dbReference>
<evidence type="ECO:0000313" key="9">
    <source>
        <dbReference type="Proteomes" id="UP001177597"/>
    </source>
</evidence>
<dbReference type="GO" id="GO:0030170">
    <property type="term" value="F:pyridoxal phosphate binding"/>
    <property type="evidence" value="ECO:0007669"/>
    <property type="project" value="InterPro"/>
</dbReference>
<dbReference type="InterPro" id="IPR002129">
    <property type="entry name" value="PyrdxlP-dep_de-COase"/>
</dbReference>
<evidence type="ECO:0000256" key="7">
    <source>
        <dbReference type="RuleBase" id="RU000382"/>
    </source>
</evidence>
<comment type="cofactor">
    <cofactor evidence="1 6 7">
        <name>pyridoxal 5'-phosphate</name>
        <dbReference type="ChEBI" id="CHEBI:597326"/>
    </cofactor>
</comment>
<sequence>MPNYFNQVISFFNEIHNQILKDAKLKQQKLPEIKSFKNNLGAKFPVTPFNYINELKSIHDSPCAKQQLITEAAKFFEGSIQVGSKKSLFNMIPQPSPEATAAAWAATYFNVNSLMDAFGGKSLLVEQQVSRTIGRWVGWHDAMGISCSGGKITILYALKSAISRLCPASIRDGLPNNLVILCSEGAHYCVEHVASMIGIGATNCWRLKSDDEGKTTAGSLKLALETALNKGKKIAAIICCGGTTINFNCEDTVTIHTVIDQFIVENKLNYRPYLHLDSVIGWLFFSLMNQSKDQLTTKINNDTIAKKFQIVLKRFQALDKFDSFGVDFHKNGLCPYSSSFFISKDCRFMDELGDGSYRYSKQDFQYGNLRAYRYTLENSRSSHGILSSWVNLKSKGRLGMGAYLISLYQSRFNLEKKMQTISRLSVLNGKTLGWEIVFDINFSTHIVNIFGDQHKTKTNFIIYCWEISNLGYDIPFFSIVPNYRINNQRDRVTTGFLFYPMKLLSEDEWLDILGQLELLINKFEYKSQQEQQNIAQKTTKFEAPIR</sequence>
<dbReference type="GO" id="GO:0005737">
    <property type="term" value="C:cytoplasm"/>
    <property type="evidence" value="ECO:0007669"/>
    <property type="project" value="TreeGrafter"/>
</dbReference>
<evidence type="ECO:0000256" key="5">
    <source>
        <dbReference type="ARBA" id="ARBA00023239"/>
    </source>
</evidence>
<dbReference type="GO" id="GO:0016831">
    <property type="term" value="F:carboxy-lyase activity"/>
    <property type="evidence" value="ECO:0007669"/>
    <property type="project" value="UniProtKB-KW"/>
</dbReference>
<dbReference type="EMBL" id="CP123498">
    <property type="protein sequence ID" value="WGL94754.1"/>
    <property type="molecule type" value="Genomic_DNA"/>
</dbReference>
<proteinExistence type="inferred from homology"/>
<dbReference type="GO" id="GO:0019752">
    <property type="term" value="P:carboxylic acid metabolic process"/>
    <property type="evidence" value="ECO:0007669"/>
    <property type="project" value="InterPro"/>
</dbReference>
<dbReference type="AlphaFoldDB" id="A0AA95JZV1"/>
<dbReference type="SUPFAM" id="SSF53383">
    <property type="entry name" value="PLP-dependent transferases"/>
    <property type="match status" value="1"/>
</dbReference>
<accession>A0AA95JZV1</accession>
<keyword evidence="5 7" id="KW-0456">Lyase</keyword>
<name>A0AA95JZV1_9GAMM</name>
<dbReference type="Pfam" id="PF00282">
    <property type="entry name" value="Pyridoxal_deC"/>
    <property type="match status" value="1"/>
</dbReference>
<feature type="modified residue" description="N6-(pyridoxal phosphate)lysine" evidence="6">
    <location>
        <position position="330"/>
    </location>
</feature>
<evidence type="ECO:0000256" key="6">
    <source>
        <dbReference type="PIRSR" id="PIRSR602129-50"/>
    </source>
</evidence>
<gene>
    <name evidence="8" type="ORF">QE207_13780</name>
</gene>
<evidence type="ECO:0000256" key="4">
    <source>
        <dbReference type="ARBA" id="ARBA00022898"/>
    </source>
</evidence>
<keyword evidence="3" id="KW-0210">Decarboxylase</keyword>
<evidence type="ECO:0000256" key="3">
    <source>
        <dbReference type="ARBA" id="ARBA00022793"/>
    </source>
</evidence>
<dbReference type="PANTHER" id="PTHR45677:SF13">
    <property type="entry name" value="LP10922P"/>
    <property type="match status" value="1"/>
</dbReference>
<protein>
    <submittedName>
        <fullName evidence="8">Pyridoxal-dependent decarboxylase</fullName>
    </submittedName>
</protein>
<keyword evidence="4 6" id="KW-0663">Pyridoxal phosphate</keyword>
<comment type="similarity">
    <text evidence="2 7">Belongs to the group II decarboxylase family.</text>
</comment>
<dbReference type="InterPro" id="IPR015421">
    <property type="entry name" value="PyrdxlP-dep_Trfase_major"/>
</dbReference>
<dbReference type="PANTHER" id="PTHR45677">
    <property type="entry name" value="GLUTAMATE DECARBOXYLASE-RELATED"/>
    <property type="match status" value="1"/>
</dbReference>
<reference evidence="8" key="1">
    <citation type="submission" date="2023-04" db="EMBL/GenBank/DDBJ databases">
        <title>Genome dynamics across the evolutionary transition to endosymbiosis.</title>
        <authorList>
            <person name="Siozios S."/>
            <person name="Nadal-Jimenez P."/>
            <person name="Azagi T."/>
            <person name="Sprong H."/>
            <person name="Frost C.L."/>
            <person name="Parratt S.R."/>
            <person name="Taylor G."/>
            <person name="Brettell L."/>
            <person name="Lew K.C."/>
            <person name="Croft L."/>
            <person name="King K.C."/>
            <person name="Brockhurst M.A."/>
            <person name="Hypsa V."/>
            <person name="Novakova E."/>
            <person name="Darby A.C."/>
            <person name="Hurst G.D.D."/>
        </authorList>
    </citation>
    <scope>NUCLEOTIDE SEQUENCE</scope>
    <source>
        <strain evidence="8">AIh</strain>
    </source>
</reference>
<organism evidence="8 9">
    <name type="scientific">Arsenophonus nasoniae</name>
    <name type="common">son-killer infecting Nasonia vitripennis</name>
    <dbReference type="NCBI Taxonomy" id="638"/>
    <lineage>
        <taxon>Bacteria</taxon>
        <taxon>Pseudomonadati</taxon>
        <taxon>Pseudomonadota</taxon>
        <taxon>Gammaproteobacteria</taxon>
        <taxon>Enterobacterales</taxon>
        <taxon>Morganellaceae</taxon>
        <taxon>Arsenophonus</taxon>
    </lineage>
</organism>
<evidence type="ECO:0000256" key="1">
    <source>
        <dbReference type="ARBA" id="ARBA00001933"/>
    </source>
</evidence>
<dbReference type="RefSeq" id="WP_280628933.1">
    <property type="nucleotide sequence ID" value="NZ_CP123498.1"/>
</dbReference>
<dbReference type="Gene3D" id="3.40.640.10">
    <property type="entry name" value="Type I PLP-dependent aspartate aminotransferase-like (Major domain)"/>
    <property type="match status" value="1"/>
</dbReference>
<dbReference type="Proteomes" id="UP001177597">
    <property type="component" value="Chromosome"/>
</dbReference>
<evidence type="ECO:0000256" key="2">
    <source>
        <dbReference type="ARBA" id="ARBA00009533"/>
    </source>
</evidence>
<evidence type="ECO:0000313" key="8">
    <source>
        <dbReference type="EMBL" id="WGL94754.1"/>
    </source>
</evidence>